<dbReference type="EMBL" id="CP014263">
    <property type="protein sequence ID" value="AQG81794.1"/>
    <property type="molecule type" value="Genomic_DNA"/>
</dbReference>
<keyword evidence="2" id="KW-0472">Membrane</keyword>
<feature type="compositionally biased region" description="Polar residues" evidence="1">
    <location>
        <begin position="214"/>
        <end position="226"/>
    </location>
</feature>
<dbReference type="OrthoDB" id="947575at2"/>
<feature type="region of interest" description="Disordered" evidence="1">
    <location>
        <begin position="214"/>
        <end position="238"/>
    </location>
</feature>
<name>A0A1P9X2D7_9BACT</name>
<keyword evidence="4" id="KW-1185">Reference proteome</keyword>
<sequence>MKQKTDEMPDEWVRQLLNQLPDAPPPGSSFDSARLWSQLRPELQAKPARRWVRWWVAAACLTGLIIGWLVWPLQHSEQKTAAIDQRQPDALSGLSAKSKPMVDSSEAVPVVAEVRQPRTQRDRAKNQPVYSPADVAVPAYKLAEPEPVAQATEQSVPPATTPVVETMSEARQANVAAATPKRRFRVMHENELRAEDEAAPKLYRADSFVRLGTGQRSEPATANRQSALIMPLTNHSNQ</sequence>
<evidence type="ECO:0000256" key="1">
    <source>
        <dbReference type="SAM" id="MobiDB-lite"/>
    </source>
</evidence>
<proteinExistence type="predicted"/>
<dbReference type="Proteomes" id="UP000187941">
    <property type="component" value="Chromosome"/>
</dbReference>
<organism evidence="3 4">
    <name type="scientific">Spirosoma montaniterrae</name>
    <dbReference type="NCBI Taxonomy" id="1178516"/>
    <lineage>
        <taxon>Bacteria</taxon>
        <taxon>Pseudomonadati</taxon>
        <taxon>Bacteroidota</taxon>
        <taxon>Cytophagia</taxon>
        <taxon>Cytophagales</taxon>
        <taxon>Cytophagaceae</taxon>
        <taxon>Spirosoma</taxon>
    </lineage>
</organism>
<protein>
    <submittedName>
        <fullName evidence="3">Uncharacterized protein</fullName>
    </submittedName>
</protein>
<accession>A0A1P9X2D7</accession>
<dbReference type="KEGG" id="smon:AWR27_22300"/>
<evidence type="ECO:0000313" key="3">
    <source>
        <dbReference type="EMBL" id="AQG81794.1"/>
    </source>
</evidence>
<feature type="transmembrane region" description="Helical" evidence="2">
    <location>
        <begin position="51"/>
        <end position="71"/>
    </location>
</feature>
<evidence type="ECO:0000313" key="4">
    <source>
        <dbReference type="Proteomes" id="UP000187941"/>
    </source>
</evidence>
<dbReference type="RefSeq" id="WP_077133272.1">
    <property type="nucleotide sequence ID" value="NZ_CP014263.1"/>
</dbReference>
<dbReference type="AlphaFoldDB" id="A0A1P9X2D7"/>
<keyword evidence="2" id="KW-1133">Transmembrane helix</keyword>
<dbReference type="STRING" id="1178516.AWR27_22300"/>
<keyword evidence="2" id="KW-0812">Transmembrane</keyword>
<reference evidence="3 4" key="1">
    <citation type="submission" date="2016-01" db="EMBL/GenBank/DDBJ databases">
        <authorList>
            <person name="Oliw E.H."/>
        </authorList>
    </citation>
    <scope>NUCLEOTIDE SEQUENCE [LARGE SCALE GENOMIC DNA]</scope>
    <source>
        <strain evidence="3 4">DY10</strain>
    </source>
</reference>
<gene>
    <name evidence="3" type="ORF">AWR27_22300</name>
</gene>
<evidence type="ECO:0000256" key="2">
    <source>
        <dbReference type="SAM" id="Phobius"/>
    </source>
</evidence>